<evidence type="ECO:0000256" key="2">
    <source>
        <dbReference type="ARBA" id="ARBA00022475"/>
    </source>
</evidence>
<keyword evidence="4 6" id="KW-1133">Transmembrane helix</keyword>
<dbReference type="InterPro" id="IPR000620">
    <property type="entry name" value="EamA_dom"/>
</dbReference>
<organism evidence="8 9">
    <name type="scientific">Candidatus Gottesmanbacteria bacterium RIFCSPHIGHO2_01_FULL_42_12</name>
    <dbReference type="NCBI Taxonomy" id="1798377"/>
    <lineage>
        <taxon>Bacteria</taxon>
        <taxon>Candidatus Gottesmaniibacteriota</taxon>
    </lineage>
</organism>
<feature type="transmembrane region" description="Helical" evidence="6">
    <location>
        <begin position="181"/>
        <end position="199"/>
    </location>
</feature>
<dbReference type="Pfam" id="PF00892">
    <property type="entry name" value="EamA"/>
    <property type="match status" value="2"/>
</dbReference>
<accession>A0A1F5Z4Q9</accession>
<evidence type="ECO:0000256" key="6">
    <source>
        <dbReference type="SAM" id="Phobius"/>
    </source>
</evidence>
<dbReference type="AlphaFoldDB" id="A0A1F5Z4Q9"/>
<comment type="caution">
    <text evidence="8">The sequence shown here is derived from an EMBL/GenBank/DDBJ whole genome shotgun (WGS) entry which is preliminary data.</text>
</comment>
<evidence type="ECO:0000256" key="5">
    <source>
        <dbReference type="ARBA" id="ARBA00023136"/>
    </source>
</evidence>
<dbReference type="InterPro" id="IPR050638">
    <property type="entry name" value="AA-Vitamin_Transporters"/>
</dbReference>
<evidence type="ECO:0000259" key="7">
    <source>
        <dbReference type="Pfam" id="PF00892"/>
    </source>
</evidence>
<feature type="transmembrane region" description="Helical" evidence="6">
    <location>
        <begin position="211"/>
        <end position="228"/>
    </location>
</feature>
<dbReference type="Proteomes" id="UP000178681">
    <property type="component" value="Unassembled WGS sequence"/>
</dbReference>
<feature type="transmembrane region" description="Helical" evidence="6">
    <location>
        <begin position="6"/>
        <end position="21"/>
    </location>
</feature>
<dbReference type="EMBL" id="MFJG01000005">
    <property type="protein sequence ID" value="OGG07438.1"/>
    <property type="molecule type" value="Genomic_DNA"/>
</dbReference>
<gene>
    <name evidence="8" type="ORF">A2872_02445</name>
</gene>
<reference evidence="8 9" key="1">
    <citation type="journal article" date="2016" name="Nat. Commun.">
        <title>Thousands of microbial genomes shed light on interconnected biogeochemical processes in an aquifer system.</title>
        <authorList>
            <person name="Anantharaman K."/>
            <person name="Brown C.T."/>
            <person name="Hug L.A."/>
            <person name="Sharon I."/>
            <person name="Castelle C.J."/>
            <person name="Probst A.J."/>
            <person name="Thomas B.C."/>
            <person name="Singh A."/>
            <person name="Wilkins M.J."/>
            <person name="Karaoz U."/>
            <person name="Brodie E.L."/>
            <person name="Williams K.H."/>
            <person name="Hubbard S.S."/>
            <person name="Banfield J.F."/>
        </authorList>
    </citation>
    <scope>NUCLEOTIDE SEQUENCE [LARGE SCALE GENOMIC DNA]</scope>
</reference>
<feature type="domain" description="EamA" evidence="7">
    <location>
        <begin position="151"/>
        <end position="284"/>
    </location>
</feature>
<feature type="domain" description="EamA" evidence="7">
    <location>
        <begin position="2"/>
        <end position="139"/>
    </location>
</feature>
<feature type="transmembrane region" description="Helical" evidence="6">
    <location>
        <begin position="65"/>
        <end position="84"/>
    </location>
</feature>
<dbReference type="SUPFAM" id="SSF103481">
    <property type="entry name" value="Multidrug resistance efflux transporter EmrE"/>
    <property type="match status" value="2"/>
</dbReference>
<keyword evidence="3 6" id="KW-0812">Transmembrane</keyword>
<evidence type="ECO:0000313" key="8">
    <source>
        <dbReference type="EMBL" id="OGG07438.1"/>
    </source>
</evidence>
<evidence type="ECO:0000313" key="9">
    <source>
        <dbReference type="Proteomes" id="UP000178681"/>
    </source>
</evidence>
<feature type="transmembrane region" description="Helical" evidence="6">
    <location>
        <begin position="96"/>
        <end position="116"/>
    </location>
</feature>
<feature type="transmembrane region" description="Helical" evidence="6">
    <location>
        <begin position="33"/>
        <end position="53"/>
    </location>
</feature>
<feature type="transmembrane region" description="Helical" evidence="6">
    <location>
        <begin position="122"/>
        <end position="140"/>
    </location>
</feature>
<dbReference type="GO" id="GO:0005886">
    <property type="term" value="C:plasma membrane"/>
    <property type="evidence" value="ECO:0007669"/>
    <property type="project" value="UniProtKB-SubCell"/>
</dbReference>
<comment type="subcellular location">
    <subcellularLocation>
        <location evidence="1">Cell membrane</location>
        <topology evidence="1">Multi-pass membrane protein</topology>
    </subcellularLocation>
</comment>
<feature type="transmembrane region" description="Helical" evidence="6">
    <location>
        <begin position="152"/>
        <end position="169"/>
    </location>
</feature>
<protein>
    <recommendedName>
        <fullName evidence="7">EamA domain-containing protein</fullName>
    </recommendedName>
</protein>
<dbReference type="PANTHER" id="PTHR32322">
    <property type="entry name" value="INNER MEMBRANE TRANSPORTER"/>
    <property type="match status" value="1"/>
</dbReference>
<feature type="transmembrane region" description="Helical" evidence="6">
    <location>
        <begin position="240"/>
        <end position="260"/>
    </location>
</feature>
<sequence length="286" mass="32046">MSWVTYALGSVILFTSLNLVQRKIASDSPYPRATAVVFNLWASLFVIILFFLTGSYRHLSFPTEPLAYVFMLVACAAYAAFERWRFTAAKLLEASVLSIISNLSAVIAFVLAVFLYSEPLTVEKIIGGGLIIFALFLVNWTGKSKEKVSLKGIMVATFIFTALGVAWSLDKKGAQYFNADTYQIFVWIVPLVFIYFPYVKRSELIREAKRTSWKVVLLAILNVVGYYLQLKAFELTEATLLIPVLQTSTLLTVALAIIIFGEKEHKYKKVIAAIIALFGSYLLITQ</sequence>
<keyword evidence="5 6" id="KW-0472">Membrane</keyword>
<name>A0A1F5Z4Q9_9BACT</name>
<proteinExistence type="predicted"/>
<dbReference type="PANTHER" id="PTHR32322:SF18">
    <property type="entry name" value="S-ADENOSYLMETHIONINE_S-ADENOSYLHOMOCYSTEINE TRANSPORTER"/>
    <property type="match status" value="1"/>
</dbReference>
<evidence type="ECO:0000256" key="4">
    <source>
        <dbReference type="ARBA" id="ARBA00022989"/>
    </source>
</evidence>
<dbReference type="InterPro" id="IPR037185">
    <property type="entry name" value="EmrE-like"/>
</dbReference>
<evidence type="ECO:0000256" key="1">
    <source>
        <dbReference type="ARBA" id="ARBA00004651"/>
    </source>
</evidence>
<evidence type="ECO:0000256" key="3">
    <source>
        <dbReference type="ARBA" id="ARBA00022692"/>
    </source>
</evidence>
<keyword evidence="2" id="KW-1003">Cell membrane</keyword>